<dbReference type="EMBL" id="JBBPBM010000089">
    <property type="protein sequence ID" value="KAK8509985.1"/>
    <property type="molecule type" value="Genomic_DNA"/>
</dbReference>
<accession>A0ABR2BS80</accession>
<organism evidence="1 2">
    <name type="scientific">Hibiscus sabdariffa</name>
    <name type="common">roselle</name>
    <dbReference type="NCBI Taxonomy" id="183260"/>
    <lineage>
        <taxon>Eukaryota</taxon>
        <taxon>Viridiplantae</taxon>
        <taxon>Streptophyta</taxon>
        <taxon>Embryophyta</taxon>
        <taxon>Tracheophyta</taxon>
        <taxon>Spermatophyta</taxon>
        <taxon>Magnoliopsida</taxon>
        <taxon>eudicotyledons</taxon>
        <taxon>Gunneridae</taxon>
        <taxon>Pentapetalae</taxon>
        <taxon>rosids</taxon>
        <taxon>malvids</taxon>
        <taxon>Malvales</taxon>
        <taxon>Malvaceae</taxon>
        <taxon>Malvoideae</taxon>
        <taxon>Hibiscus</taxon>
    </lineage>
</organism>
<protein>
    <submittedName>
        <fullName evidence="1">Uncharacterized protein</fullName>
    </submittedName>
</protein>
<name>A0ABR2BS80_9ROSI</name>
<evidence type="ECO:0000313" key="2">
    <source>
        <dbReference type="Proteomes" id="UP001472677"/>
    </source>
</evidence>
<keyword evidence="2" id="KW-1185">Reference proteome</keyword>
<sequence length="140" mass="15146">MRLERKRKEVAEANNVLRETAEGRVLQDSPVRKSGNHELILSSPDPVIAPYTGLVVPPVDFLLCKYGLHVSGVAYAPLQQYSGFPNAPHALLQASPDPTLNSFGHCGFKSLAHPVDKHVPDPPLGSTIIGKLYPSTKLTS</sequence>
<proteinExistence type="predicted"/>
<comment type="caution">
    <text evidence="1">The sequence shown here is derived from an EMBL/GenBank/DDBJ whole genome shotgun (WGS) entry which is preliminary data.</text>
</comment>
<gene>
    <name evidence="1" type="ORF">V6N12_035308</name>
</gene>
<reference evidence="1 2" key="1">
    <citation type="journal article" date="2024" name="G3 (Bethesda)">
        <title>Genome assembly of Hibiscus sabdariffa L. provides insights into metabolisms of medicinal natural products.</title>
        <authorList>
            <person name="Kim T."/>
        </authorList>
    </citation>
    <scope>NUCLEOTIDE SEQUENCE [LARGE SCALE GENOMIC DNA]</scope>
    <source>
        <strain evidence="1">TK-2024</strain>
        <tissue evidence="1">Old leaves</tissue>
    </source>
</reference>
<evidence type="ECO:0000313" key="1">
    <source>
        <dbReference type="EMBL" id="KAK8509985.1"/>
    </source>
</evidence>
<dbReference type="Proteomes" id="UP001472677">
    <property type="component" value="Unassembled WGS sequence"/>
</dbReference>